<feature type="compositionally biased region" description="Polar residues" evidence="1">
    <location>
        <begin position="1"/>
        <end position="17"/>
    </location>
</feature>
<dbReference type="Proteomes" id="UP000596661">
    <property type="component" value="Chromosome 8"/>
</dbReference>
<accession>A0A803Q987</accession>
<dbReference type="EMBL" id="UZAU01000714">
    <property type="status" value="NOT_ANNOTATED_CDS"/>
    <property type="molecule type" value="Genomic_DNA"/>
</dbReference>
<protein>
    <submittedName>
        <fullName evidence="2">Uncharacterized protein</fullName>
    </submittedName>
</protein>
<dbReference type="Gramene" id="evm.model.08.1612">
    <property type="protein sequence ID" value="cds.evm.model.08.1612"/>
    <property type="gene ID" value="evm.TU.08.1612"/>
</dbReference>
<dbReference type="PANTHER" id="PTHR11439">
    <property type="entry name" value="GAG-POL-RELATED RETROTRANSPOSON"/>
    <property type="match status" value="1"/>
</dbReference>
<organism evidence="2 3">
    <name type="scientific">Cannabis sativa</name>
    <name type="common">Hemp</name>
    <name type="synonym">Marijuana</name>
    <dbReference type="NCBI Taxonomy" id="3483"/>
    <lineage>
        <taxon>Eukaryota</taxon>
        <taxon>Viridiplantae</taxon>
        <taxon>Streptophyta</taxon>
        <taxon>Embryophyta</taxon>
        <taxon>Tracheophyta</taxon>
        <taxon>Spermatophyta</taxon>
        <taxon>Magnoliopsida</taxon>
        <taxon>eudicotyledons</taxon>
        <taxon>Gunneridae</taxon>
        <taxon>Pentapetalae</taxon>
        <taxon>rosids</taxon>
        <taxon>fabids</taxon>
        <taxon>Rosales</taxon>
        <taxon>Cannabaceae</taxon>
        <taxon>Cannabis</taxon>
    </lineage>
</organism>
<reference evidence="2" key="2">
    <citation type="submission" date="2021-03" db="UniProtKB">
        <authorList>
            <consortium name="EnsemblPlants"/>
        </authorList>
    </citation>
    <scope>IDENTIFICATION</scope>
</reference>
<dbReference type="EnsemblPlants" id="evm.model.08.1612">
    <property type="protein sequence ID" value="cds.evm.model.08.1612"/>
    <property type="gene ID" value="evm.TU.08.1612"/>
</dbReference>
<proteinExistence type="predicted"/>
<evidence type="ECO:0000313" key="3">
    <source>
        <dbReference type="Proteomes" id="UP000596661"/>
    </source>
</evidence>
<evidence type="ECO:0000256" key="1">
    <source>
        <dbReference type="SAM" id="MobiDB-lite"/>
    </source>
</evidence>
<dbReference type="PANTHER" id="PTHR11439:SF463">
    <property type="entry name" value="REVERSE TRANSCRIPTASE TY1_COPIA-TYPE DOMAIN-CONTAINING PROTEIN"/>
    <property type="match status" value="1"/>
</dbReference>
<keyword evidence="3" id="KW-1185">Reference proteome</keyword>
<name>A0A803Q987_CANSA</name>
<dbReference type="AlphaFoldDB" id="A0A803Q987"/>
<feature type="compositionally biased region" description="Basic and acidic residues" evidence="1">
    <location>
        <begin position="35"/>
        <end position="44"/>
    </location>
</feature>
<reference evidence="2" key="1">
    <citation type="submission" date="2018-11" db="EMBL/GenBank/DDBJ databases">
        <authorList>
            <person name="Grassa J C."/>
        </authorList>
    </citation>
    <scope>NUCLEOTIDE SEQUENCE [LARGE SCALE GENOMIC DNA]</scope>
</reference>
<dbReference type="CDD" id="cd09272">
    <property type="entry name" value="RNase_HI_RT_Ty1"/>
    <property type="match status" value="1"/>
</dbReference>
<feature type="region of interest" description="Disordered" evidence="1">
    <location>
        <begin position="1"/>
        <end position="44"/>
    </location>
</feature>
<sequence>MRSQTNLDTPDPVQSVTDAPIEDAPQSVMSTRRSSSHDRLAHEDDTRRSISGYCVFLGQSLISWKSKKQQVVSRFYVEDEYRAMENATSEVTWILALLTDFDITHNKPSYLYCDNTAAIHIS</sequence>
<evidence type="ECO:0000313" key="2">
    <source>
        <dbReference type="EnsemblPlants" id="cds.evm.model.08.1612"/>
    </source>
</evidence>